<proteinExistence type="inferred from homology"/>
<feature type="repeat" description="PPR" evidence="3">
    <location>
        <begin position="310"/>
        <end position="344"/>
    </location>
</feature>
<sequence>MIRLFRPTNFTTRSCITLSTHSISSQLTHHHHYQSTASVEFDSHLYAATLQECIQNGDYDAGKRLHCYVIKTGVPLDLFSFNVLLNLYVKSDSLSDASQLFDEMPTSNTVSFTTLAQGYMRSLQFPAALDLFLRLFRGGHQLNPFVFTSILKLLVSMDSAQMCFAIHACIYKLGYHSDAFVGTALIDAYSVCGCVDVARNVFDEILYKDMVTWTGMVACYAENDCFYPSLQLFSHMRLIGYKLNNFLITAVLKSCLGLKAFRLGMSIHACALKTHYEQDLYVGLALLELYSKSQDLDAARKFFDKMPKNDLIPWSLMIARYAQSDKSGEALELFQRLRQSSIVPNQFTFASVLQACATLPALNLGEQIHSCVLKVGLDSNVFVSNTLIDVYAKCSEMENSMKLFVESPEHNDVTWNTMIVGYVQLGDEEKALNMFVSMFAYPIQPTEVTYSSVLRACASLTSLKQGHQIHSLTVKTIYDKDTVVANSLVDMYAKCGSICDARIVFDRMGKRDEVSWNAMICGYSMHGLGVEALNIFEMMQQSNCKPNKLTFVGVLSGCSNAGLLDKGQALFQSMIQDYGIEPCIEHYTCMVWLLGRSGHLEKAVKLIGEIPFQPSVMLWRAMLGACVIHNNIDLGRVCAQRVLEMDPHDDATHILLSNMYATARRWDGVASIRKIMHTKRVRKEPGLSWIEDQGEVHYFTAGNTSHPDIKLISAMLAWLNMKTRKEGYVPNIDAVLLDMDDVEKARLLWVHSERLALAFGLIRLPHGCPIHIIKNLRICVDCHIVMKLISKIVQRDIIIRDMNRFHHFQHGTCSCGDYW</sequence>
<dbReference type="InterPro" id="IPR002885">
    <property type="entry name" value="PPR_rpt"/>
</dbReference>
<evidence type="ECO:0000256" key="2">
    <source>
        <dbReference type="ARBA" id="ARBA00022737"/>
    </source>
</evidence>
<dbReference type="PANTHER" id="PTHR47926:SF520">
    <property type="entry name" value="DYW DOMAIN-CONTAINING PROTEIN"/>
    <property type="match status" value="1"/>
</dbReference>
<dbReference type="FunFam" id="1.25.40.10:FF:000201">
    <property type="entry name" value="Pentatricopeptide repeat-containing protein mitochondrial"/>
    <property type="match status" value="1"/>
</dbReference>
<dbReference type="InterPro" id="IPR046960">
    <property type="entry name" value="PPR_At4g14850-like_plant"/>
</dbReference>
<dbReference type="Proteomes" id="UP001293593">
    <property type="component" value="Unassembled WGS sequence"/>
</dbReference>
<gene>
    <name evidence="5" type="ORF">QN277_009889</name>
</gene>
<evidence type="ECO:0000256" key="1">
    <source>
        <dbReference type="ARBA" id="ARBA00006643"/>
    </source>
</evidence>
<dbReference type="Pfam" id="PF01535">
    <property type="entry name" value="PPR"/>
    <property type="match status" value="8"/>
</dbReference>
<dbReference type="FunFam" id="1.25.40.10:FF:000366">
    <property type="entry name" value="Pentatricopeptide (PPR) repeat-containing protein"/>
    <property type="match status" value="1"/>
</dbReference>
<reference evidence="5" key="1">
    <citation type="submission" date="2023-10" db="EMBL/GenBank/DDBJ databases">
        <title>Chromosome-level genome of the transformable northern wattle, Acacia crassicarpa.</title>
        <authorList>
            <person name="Massaro I."/>
            <person name="Sinha N.R."/>
            <person name="Poethig S."/>
            <person name="Leichty A.R."/>
        </authorList>
    </citation>
    <scope>NUCLEOTIDE SEQUENCE</scope>
    <source>
        <strain evidence="5">Acra3RX</strain>
        <tissue evidence="5">Leaf</tissue>
    </source>
</reference>
<dbReference type="FunFam" id="1.25.40.10:FF:000494">
    <property type="entry name" value="Putative pentatricopeptide repeat-containing protein, mitochondrial"/>
    <property type="match status" value="1"/>
</dbReference>
<feature type="repeat" description="PPR" evidence="3">
    <location>
        <begin position="512"/>
        <end position="546"/>
    </location>
</feature>
<name>A0AAE1M6B4_9FABA</name>
<dbReference type="PANTHER" id="PTHR47926">
    <property type="entry name" value="PENTATRICOPEPTIDE REPEAT-CONTAINING PROTEIN"/>
    <property type="match status" value="1"/>
</dbReference>
<evidence type="ECO:0000313" key="6">
    <source>
        <dbReference type="Proteomes" id="UP001293593"/>
    </source>
</evidence>
<dbReference type="GO" id="GO:0003723">
    <property type="term" value="F:RNA binding"/>
    <property type="evidence" value="ECO:0007669"/>
    <property type="project" value="InterPro"/>
</dbReference>
<feature type="repeat" description="PPR" evidence="3">
    <location>
        <begin position="77"/>
        <end position="111"/>
    </location>
</feature>
<evidence type="ECO:0000259" key="4">
    <source>
        <dbReference type="Pfam" id="PF14432"/>
    </source>
</evidence>
<evidence type="ECO:0000313" key="5">
    <source>
        <dbReference type="EMBL" id="KAK4254515.1"/>
    </source>
</evidence>
<dbReference type="InterPro" id="IPR032867">
    <property type="entry name" value="DYW_dom"/>
</dbReference>
<feature type="repeat" description="PPR" evidence="3">
    <location>
        <begin position="547"/>
        <end position="582"/>
    </location>
</feature>
<dbReference type="PROSITE" id="PS51375">
    <property type="entry name" value="PPR"/>
    <property type="match status" value="5"/>
</dbReference>
<dbReference type="GO" id="GO:0009451">
    <property type="term" value="P:RNA modification"/>
    <property type="evidence" value="ECO:0007669"/>
    <property type="project" value="InterPro"/>
</dbReference>
<keyword evidence="6" id="KW-1185">Reference proteome</keyword>
<feature type="repeat" description="PPR" evidence="3">
    <location>
        <begin position="411"/>
        <end position="445"/>
    </location>
</feature>
<dbReference type="InterPro" id="IPR046848">
    <property type="entry name" value="E_motif"/>
</dbReference>
<dbReference type="GO" id="GO:0008270">
    <property type="term" value="F:zinc ion binding"/>
    <property type="evidence" value="ECO:0007669"/>
    <property type="project" value="InterPro"/>
</dbReference>
<dbReference type="EMBL" id="JAWXYG010000014">
    <property type="protein sequence ID" value="KAK4254515.1"/>
    <property type="molecule type" value="Genomic_DNA"/>
</dbReference>
<feature type="domain" description="DYW" evidence="4">
    <location>
        <begin position="727"/>
        <end position="819"/>
    </location>
</feature>
<dbReference type="Pfam" id="PF20431">
    <property type="entry name" value="E_motif"/>
    <property type="match status" value="1"/>
</dbReference>
<dbReference type="AlphaFoldDB" id="A0AAE1M6B4"/>
<keyword evidence="2" id="KW-0677">Repeat</keyword>
<dbReference type="Pfam" id="PF14432">
    <property type="entry name" value="DYW_deaminase"/>
    <property type="match status" value="1"/>
</dbReference>
<dbReference type="Gene3D" id="1.25.40.10">
    <property type="entry name" value="Tetratricopeptide repeat domain"/>
    <property type="match status" value="5"/>
</dbReference>
<dbReference type="FunFam" id="1.25.40.10:FF:000397">
    <property type="entry name" value="Pentatricopeptide repeat-containing protein At2g40720"/>
    <property type="match status" value="1"/>
</dbReference>
<organism evidence="5 6">
    <name type="scientific">Acacia crassicarpa</name>
    <name type="common">northern wattle</name>
    <dbReference type="NCBI Taxonomy" id="499986"/>
    <lineage>
        <taxon>Eukaryota</taxon>
        <taxon>Viridiplantae</taxon>
        <taxon>Streptophyta</taxon>
        <taxon>Embryophyta</taxon>
        <taxon>Tracheophyta</taxon>
        <taxon>Spermatophyta</taxon>
        <taxon>Magnoliopsida</taxon>
        <taxon>eudicotyledons</taxon>
        <taxon>Gunneridae</taxon>
        <taxon>Pentapetalae</taxon>
        <taxon>rosids</taxon>
        <taxon>fabids</taxon>
        <taxon>Fabales</taxon>
        <taxon>Fabaceae</taxon>
        <taxon>Caesalpinioideae</taxon>
        <taxon>mimosoid clade</taxon>
        <taxon>Acacieae</taxon>
        <taxon>Acacia</taxon>
    </lineage>
</organism>
<evidence type="ECO:0000256" key="3">
    <source>
        <dbReference type="PROSITE-ProRule" id="PRU00708"/>
    </source>
</evidence>
<dbReference type="FunFam" id="1.25.40.10:FF:000031">
    <property type="entry name" value="Pentatricopeptide repeat-containing protein mitochondrial"/>
    <property type="match status" value="1"/>
</dbReference>
<dbReference type="Pfam" id="PF13041">
    <property type="entry name" value="PPR_2"/>
    <property type="match status" value="2"/>
</dbReference>
<comment type="caution">
    <text evidence="5">The sequence shown here is derived from an EMBL/GenBank/DDBJ whole genome shotgun (WGS) entry which is preliminary data.</text>
</comment>
<dbReference type="FunFam" id="1.25.40.10:FF:000471">
    <property type="entry name" value="Putative pentatricopeptide repeat-containing protein, mitochondrial"/>
    <property type="match status" value="1"/>
</dbReference>
<protein>
    <recommendedName>
        <fullName evidence="4">DYW domain-containing protein</fullName>
    </recommendedName>
</protein>
<dbReference type="NCBIfam" id="TIGR00756">
    <property type="entry name" value="PPR"/>
    <property type="match status" value="3"/>
</dbReference>
<accession>A0AAE1M6B4</accession>
<comment type="similarity">
    <text evidence="1">Belongs to the PPR family. PCMP-H subfamily.</text>
</comment>
<dbReference type="InterPro" id="IPR011990">
    <property type="entry name" value="TPR-like_helical_dom_sf"/>
</dbReference>